<evidence type="ECO:0000313" key="1">
    <source>
        <dbReference type="EMBL" id="CZT04532.1"/>
    </source>
</evidence>
<gene>
    <name evidence="1" type="ORF">RAG0_10954</name>
</gene>
<accession>A0A1E1L1Z7</accession>
<evidence type="ECO:0000313" key="2">
    <source>
        <dbReference type="Proteomes" id="UP000178912"/>
    </source>
</evidence>
<proteinExistence type="predicted"/>
<dbReference type="EMBL" id="FJUX01000069">
    <property type="protein sequence ID" value="CZT04532.1"/>
    <property type="molecule type" value="Genomic_DNA"/>
</dbReference>
<protein>
    <submittedName>
        <fullName evidence="1">Uncharacterized protein</fullName>
    </submittedName>
</protein>
<keyword evidence="2" id="KW-1185">Reference proteome</keyword>
<dbReference type="AlphaFoldDB" id="A0A1E1L1Z7"/>
<dbReference type="Proteomes" id="UP000178912">
    <property type="component" value="Unassembled WGS sequence"/>
</dbReference>
<organism evidence="1 2">
    <name type="scientific">Rhynchosporium agropyri</name>
    <dbReference type="NCBI Taxonomy" id="914238"/>
    <lineage>
        <taxon>Eukaryota</taxon>
        <taxon>Fungi</taxon>
        <taxon>Dikarya</taxon>
        <taxon>Ascomycota</taxon>
        <taxon>Pezizomycotina</taxon>
        <taxon>Leotiomycetes</taxon>
        <taxon>Helotiales</taxon>
        <taxon>Ploettnerulaceae</taxon>
        <taxon>Rhynchosporium</taxon>
    </lineage>
</organism>
<name>A0A1E1L1Z7_9HELO</name>
<sequence>MEGRELRLGWLRGLDGETYDTCASFEKQGSKLRIKVLDSATQKRNSSDKISKVGYKNFSSTAEDFVWDFITGNLLPNGETENGVSWTRAVVSAFFRLGYRVDMLSAYDAPRDVKNGNFISVLKSKMRIKPQSKLLGRSTQMSLATVY</sequence>
<reference evidence="2" key="1">
    <citation type="submission" date="2016-03" db="EMBL/GenBank/DDBJ databases">
        <authorList>
            <person name="Guldener U."/>
        </authorList>
    </citation>
    <scope>NUCLEOTIDE SEQUENCE [LARGE SCALE GENOMIC DNA]</scope>
    <source>
        <strain evidence="2">04CH-RAC-A.6.1</strain>
    </source>
</reference>